<dbReference type="EMBL" id="JAGGLB010000032">
    <property type="protein sequence ID" value="MBP1995214.1"/>
    <property type="molecule type" value="Genomic_DNA"/>
</dbReference>
<dbReference type="PANTHER" id="PTHR45674">
    <property type="entry name" value="DNA LIGASE 1/3 FAMILY MEMBER"/>
    <property type="match status" value="1"/>
</dbReference>
<dbReference type="RefSeq" id="WP_209977029.1">
    <property type="nucleotide sequence ID" value="NZ_JAGGLB010000032.1"/>
</dbReference>
<organism evidence="4 5">
    <name type="scientific">Paenibacillus eucommiae</name>
    <dbReference type="NCBI Taxonomy" id="1355755"/>
    <lineage>
        <taxon>Bacteria</taxon>
        <taxon>Bacillati</taxon>
        <taxon>Bacillota</taxon>
        <taxon>Bacilli</taxon>
        <taxon>Bacillales</taxon>
        <taxon>Paenibacillaceae</taxon>
        <taxon>Paenibacillus</taxon>
    </lineage>
</organism>
<dbReference type="Gene3D" id="3.30.470.30">
    <property type="entry name" value="DNA ligase/mRNA capping enzyme"/>
    <property type="match status" value="1"/>
</dbReference>
<evidence type="ECO:0000313" key="4">
    <source>
        <dbReference type="EMBL" id="MBP1995214.1"/>
    </source>
</evidence>
<dbReference type="InterPro" id="IPR012310">
    <property type="entry name" value="DNA_ligase_ATP-dep_cent"/>
</dbReference>
<dbReference type="InterPro" id="IPR050191">
    <property type="entry name" value="ATP-dep_DNA_ligase"/>
</dbReference>
<sequence length="203" mass="23547">MLLISPMLLETTKEPFDSVEYIYEPKIDGRRLLIFKNNRETRIFTRHGNEVTRLYPELWNVPIDGDVILDGEGTVIDPETGDINSEHMQERSKITKKARIKAAMVHQPVTFFCFDILRYNNRDLRGLPLIKRKSILESVFTSSPRYSDVTYVEEHGNDLYKTICDKNMEGIIAKRKNSVYVSGKSNAWQKIINRTYADDNIKG</sequence>
<dbReference type="EC" id="6.5.1.1" evidence="4"/>
<dbReference type="GO" id="GO:0003910">
    <property type="term" value="F:DNA ligase (ATP) activity"/>
    <property type="evidence" value="ECO:0007669"/>
    <property type="project" value="UniProtKB-EC"/>
</dbReference>
<dbReference type="EC" id="6.5.1.6" evidence="4"/>
<evidence type="ECO:0000256" key="1">
    <source>
        <dbReference type="ARBA" id="ARBA00007572"/>
    </source>
</evidence>
<gene>
    <name evidence="4" type="ORF">J2Z66_006856</name>
</gene>
<keyword evidence="2 4" id="KW-0436">Ligase</keyword>
<keyword evidence="5" id="KW-1185">Reference proteome</keyword>
<evidence type="ECO:0000313" key="5">
    <source>
        <dbReference type="Proteomes" id="UP001519287"/>
    </source>
</evidence>
<dbReference type="Pfam" id="PF01068">
    <property type="entry name" value="DNA_ligase_A_M"/>
    <property type="match status" value="1"/>
</dbReference>
<proteinExistence type="inferred from homology"/>
<reference evidence="4 5" key="1">
    <citation type="submission" date="2021-03" db="EMBL/GenBank/DDBJ databases">
        <title>Genomic Encyclopedia of Type Strains, Phase IV (KMG-IV): sequencing the most valuable type-strain genomes for metagenomic binning, comparative biology and taxonomic classification.</title>
        <authorList>
            <person name="Goeker M."/>
        </authorList>
    </citation>
    <scope>NUCLEOTIDE SEQUENCE [LARGE SCALE GENOMIC DNA]</scope>
    <source>
        <strain evidence="4 5">DSM 26048</strain>
    </source>
</reference>
<accession>A0ABS4J5U1</accession>
<dbReference type="SUPFAM" id="SSF56091">
    <property type="entry name" value="DNA ligase/mRNA capping enzyme, catalytic domain"/>
    <property type="match status" value="1"/>
</dbReference>
<evidence type="ECO:0000259" key="3">
    <source>
        <dbReference type="PROSITE" id="PS50160"/>
    </source>
</evidence>
<dbReference type="PROSITE" id="PS50160">
    <property type="entry name" value="DNA_LIGASE_A3"/>
    <property type="match status" value="1"/>
</dbReference>
<dbReference type="PANTHER" id="PTHR45674:SF4">
    <property type="entry name" value="DNA LIGASE 1"/>
    <property type="match status" value="1"/>
</dbReference>
<comment type="similarity">
    <text evidence="1">Belongs to the ATP-dependent DNA ligase family.</text>
</comment>
<name>A0ABS4J5U1_9BACL</name>
<feature type="domain" description="ATP-dependent DNA ligase family profile" evidence="3">
    <location>
        <begin position="102"/>
        <end position="191"/>
    </location>
</feature>
<protein>
    <submittedName>
        <fullName evidence="4">DNA ligase-1</fullName>
        <ecNumber evidence="4">6.5.1.1</ecNumber>
        <ecNumber evidence="4">6.5.1.6</ecNumber>
        <ecNumber evidence="4">6.5.1.7</ecNumber>
    </submittedName>
</protein>
<dbReference type="EC" id="6.5.1.7" evidence="4"/>
<dbReference type="CDD" id="cd07906">
    <property type="entry name" value="Adenylation_DNA_ligase_LigD_LigC"/>
    <property type="match status" value="1"/>
</dbReference>
<dbReference type="Proteomes" id="UP001519287">
    <property type="component" value="Unassembled WGS sequence"/>
</dbReference>
<comment type="caution">
    <text evidence="4">The sequence shown here is derived from an EMBL/GenBank/DDBJ whole genome shotgun (WGS) entry which is preliminary data.</text>
</comment>
<evidence type="ECO:0000256" key="2">
    <source>
        <dbReference type="ARBA" id="ARBA00022598"/>
    </source>
</evidence>